<dbReference type="SMART" id="SM00220">
    <property type="entry name" value="S_TKc"/>
    <property type="match status" value="1"/>
</dbReference>
<reference evidence="10" key="1">
    <citation type="journal article" date="2021" name="Proc. Natl. Acad. Sci. U.S.A.">
        <title>Three genomes in the algal genus Volvox reveal the fate of a haploid sex-determining region after a transition to homothallism.</title>
        <authorList>
            <person name="Yamamoto K."/>
            <person name="Hamaji T."/>
            <person name="Kawai-Toyooka H."/>
            <person name="Matsuzaki R."/>
            <person name="Takahashi F."/>
            <person name="Nishimura Y."/>
            <person name="Kawachi M."/>
            <person name="Noguchi H."/>
            <person name="Minakuchi Y."/>
            <person name="Umen J.G."/>
            <person name="Toyoda A."/>
            <person name="Nozaki H."/>
        </authorList>
    </citation>
    <scope>NUCLEOTIDE SEQUENCE</scope>
    <source>
        <strain evidence="11">NIES-3785</strain>
        <strain evidence="10">NIES-3786</strain>
    </source>
</reference>
<dbReference type="InterPro" id="IPR017441">
    <property type="entry name" value="Protein_kinase_ATP_BS"/>
</dbReference>
<keyword evidence="8" id="KW-1133">Transmembrane helix</keyword>
<evidence type="ECO:0000256" key="6">
    <source>
        <dbReference type="PROSITE-ProRule" id="PRU10141"/>
    </source>
</evidence>
<dbReference type="CDD" id="cd13999">
    <property type="entry name" value="STKc_MAP3K-like"/>
    <property type="match status" value="1"/>
</dbReference>
<feature type="domain" description="Protein kinase" evidence="9">
    <location>
        <begin position="1990"/>
        <end position="2248"/>
    </location>
</feature>
<feature type="compositionally biased region" description="Low complexity" evidence="7">
    <location>
        <begin position="762"/>
        <end position="774"/>
    </location>
</feature>
<keyword evidence="5 6" id="KW-0067">ATP-binding</keyword>
<feature type="region of interest" description="Disordered" evidence="7">
    <location>
        <begin position="165"/>
        <end position="271"/>
    </location>
</feature>
<feature type="region of interest" description="Disordered" evidence="7">
    <location>
        <begin position="676"/>
        <end position="697"/>
    </location>
</feature>
<dbReference type="Gene3D" id="1.10.510.10">
    <property type="entry name" value="Transferase(Phosphotransferase) domain 1"/>
    <property type="match status" value="1"/>
</dbReference>
<comment type="caution">
    <text evidence="10">The sequence shown here is derived from an EMBL/GenBank/DDBJ whole genome shotgun (WGS) entry which is preliminary data.</text>
</comment>
<keyword evidence="8" id="KW-0812">Transmembrane</keyword>
<dbReference type="InterPro" id="IPR008271">
    <property type="entry name" value="Ser/Thr_kinase_AS"/>
</dbReference>
<dbReference type="OrthoDB" id="549021at2759"/>
<feature type="region of interest" description="Disordered" evidence="7">
    <location>
        <begin position="1913"/>
        <end position="1947"/>
    </location>
</feature>
<evidence type="ECO:0000256" key="3">
    <source>
        <dbReference type="ARBA" id="ARBA00022741"/>
    </source>
</evidence>
<gene>
    <name evidence="10" type="ORF">Vretifemale_13771</name>
    <name evidence="11" type="ORF">Vretimale_10814</name>
</gene>
<dbReference type="InterPro" id="IPR000719">
    <property type="entry name" value="Prot_kinase_dom"/>
</dbReference>
<feature type="region of interest" description="Disordered" evidence="7">
    <location>
        <begin position="1766"/>
        <end position="1814"/>
    </location>
</feature>
<feature type="region of interest" description="Disordered" evidence="7">
    <location>
        <begin position="1107"/>
        <end position="1148"/>
    </location>
</feature>
<keyword evidence="2" id="KW-0808">Transferase</keyword>
<evidence type="ECO:0000256" key="2">
    <source>
        <dbReference type="ARBA" id="ARBA00022679"/>
    </source>
</evidence>
<dbReference type="EMBL" id="BNCQ01000021">
    <property type="protein sequence ID" value="GIM06514.1"/>
    <property type="molecule type" value="Genomic_DNA"/>
</dbReference>
<evidence type="ECO:0000256" key="8">
    <source>
        <dbReference type="SAM" id="Phobius"/>
    </source>
</evidence>
<feature type="transmembrane region" description="Helical" evidence="8">
    <location>
        <begin position="12"/>
        <end position="32"/>
    </location>
</feature>
<name>A0A8J4FSG3_9CHLO</name>
<evidence type="ECO:0000256" key="1">
    <source>
        <dbReference type="ARBA" id="ARBA00022527"/>
    </source>
</evidence>
<dbReference type="PANTHER" id="PTHR44329">
    <property type="entry name" value="SERINE/THREONINE-PROTEIN KINASE TNNI3K-RELATED"/>
    <property type="match status" value="1"/>
</dbReference>
<dbReference type="PROSITE" id="PS50011">
    <property type="entry name" value="PROTEIN_KINASE_DOM"/>
    <property type="match status" value="1"/>
</dbReference>
<dbReference type="GO" id="GO:0005524">
    <property type="term" value="F:ATP binding"/>
    <property type="evidence" value="ECO:0007669"/>
    <property type="project" value="UniProtKB-UniRule"/>
</dbReference>
<evidence type="ECO:0000313" key="11">
    <source>
        <dbReference type="EMBL" id="GIM06514.1"/>
    </source>
</evidence>
<feature type="region of interest" description="Disordered" evidence="7">
    <location>
        <begin position="1596"/>
        <end position="1641"/>
    </location>
</feature>
<feature type="region of interest" description="Disordered" evidence="7">
    <location>
        <begin position="983"/>
        <end position="1017"/>
    </location>
</feature>
<feature type="compositionally biased region" description="Low complexity" evidence="7">
    <location>
        <begin position="1790"/>
        <end position="1814"/>
    </location>
</feature>
<dbReference type="SUPFAM" id="SSF56112">
    <property type="entry name" value="Protein kinase-like (PK-like)"/>
    <property type="match status" value="1"/>
</dbReference>
<organism evidence="10 12">
    <name type="scientific">Volvox reticuliferus</name>
    <dbReference type="NCBI Taxonomy" id="1737510"/>
    <lineage>
        <taxon>Eukaryota</taxon>
        <taxon>Viridiplantae</taxon>
        <taxon>Chlorophyta</taxon>
        <taxon>core chlorophytes</taxon>
        <taxon>Chlorophyceae</taxon>
        <taxon>CS clade</taxon>
        <taxon>Chlamydomonadales</taxon>
        <taxon>Volvocaceae</taxon>
        <taxon>Volvox</taxon>
    </lineage>
</organism>
<feature type="region of interest" description="Disordered" evidence="7">
    <location>
        <begin position="738"/>
        <end position="774"/>
    </location>
</feature>
<dbReference type="PROSITE" id="PS00107">
    <property type="entry name" value="PROTEIN_KINASE_ATP"/>
    <property type="match status" value="1"/>
</dbReference>
<evidence type="ECO:0000313" key="10">
    <source>
        <dbReference type="EMBL" id="GIL85195.1"/>
    </source>
</evidence>
<dbReference type="Proteomes" id="UP000747110">
    <property type="component" value="Unassembled WGS sequence"/>
</dbReference>
<keyword evidence="4" id="KW-0418">Kinase</keyword>
<dbReference type="GO" id="GO:0004674">
    <property type="term" value="F:protein serine/threonine kinase activity"/>
    <property type="evidence" value="ECO:0007669"/>
    <property type="project" value="UniProtKB-KW"/>
</dbReference>
<feature type="compositionally biased region" description="Low complexity" evidence="7">
    <location>
        <begin position="1630"/>
        <end position="1641"/>
    </location>
</feature>
<protein>
    <recommendedName>
        <fullName evidence="9">Protein kinase domain-containing protein</fullName>
    </recommendedName>
</protein>
<dbReference type="InterPro" id="IPR051681">
    <property type="entry name" value="Ser/Thr_Kinases-Pseudokinases"/>
</dbReference>
<keyword evidence="3 6" id="KW-0547">Nucleotide-binding</keyword>
<dbReference type="PANTHER" id="PTHR44329:SF214">
    <property type="entry name" value="PROTEIN KINASE DOMAIN-CONTAINING PROTEIN"/>
    <property type="match status" value="1"/>
</dbReference>
<proteinExistence type="predicted"/>
<feature type="compositionally biased region" description="Basic and acidic residues" evidence="7">
    <location>
        <begin position="1414"/>
        <end position="1424"/>
    </location>
</feature>
<keyword evidence="8" id="KW-0472">Membrane</keyword>
<evidence type="ECO:0000256" key="5">
    <source>
        <dbReference type="ARBA" id="ARBA00022840"/>
    </source>
</evidence>
<sequence>MLQQLYLDDQTIRAQGMSLSAFIFFVLCAIYGNVGAQAMGSDCYLPGYVYWAGAYSPQGTISTWPVSWSAGGRQSLMELCNAQKGCLAFSDPGNLKGFLRPVGTWAWSASADDLPLCLGTYIKEAVSANIPAHEAALARAAALAAAATMVPPLMFGISAGPSNRSIAPTSASPGAEGANGRGASYGDSSNSSSSTTSNGSPNSPSPIVMSILGRDDNSDIGAVGGGGGDSNSNVTDSHGGGGGGADQGSAQLREAHNSSAPSPPEPEDASTLAAATGVCNYSSNQIPGFQFYPNRFIENGPLALGMIAVILDEMVAVQSLLVAAACFHHPWCYAFDTTGRVWGDLTKLSQYADILRQQSPLWKPTDVRQRGVCGGTFLRVAPDIAGCTSQTDFIFYPGGYSSNFVYRTLHGSATLDDLLKACNSDVEVQCAAAQYPEMLLLAKPPALAMVYGAPPAPAGSCMGTYVRAPPYLREKPGDFETVVFTQQFKSSLPTSLSLSMVRINFSSAAHLMDPVAQPGSGSGSFFGVGFDEPPNGGILIKVTLTLTSTVVLPAGAGAGAGAPRGETYGSLVFTVQRADGSSLSYTWHMPKPMTSGSVTSQFTLYAVPMRSLRDCVSMTAMNDGGYSSLNAMLTANVSVRSFRSRLLLPPPTPAPAPRGSQAPVLIEPYAASGDAGVQGTKTPGVAGTTVNSPEPSESHLRTGLLVGAIVGASTAVLSMTAALVALFVLRRPNRKFGRVKAPDNAQPLAGPGAAPGAGTGGCSSTTDADGSTDHSAGLPVAAVTALALRDAPTLLLTGVKRMRDIPDALKTGTVTRAEASRDRVGFYCSAGGDGARGVMRTAGPDASFGEAGAGDASVAPDDSSLGRLDCRCWWPGRAAMLSTGSGVANRGGSSVYGGGSGGGGMGGGGGVQALLANPRAMMGPEVAARVECEPAGGDNTCAGAGSTYSRNATSVLSTQESRLAGGDGVTAFRFMCPPSQKLLRGADGGSSTLDNDDTMDMSSAAGVSSSRRVEGGPLEASTMSAVPVVATADVSTTAATHGGTSIVSVVAVGIRSSREALPRTAELGNSLGTSACGTSGYEGTHPRQFIIVELARTSVASELVPDNVSSSSAKPLGASRCQEATTGGGGSGSSSVGRSSALLHPGHASGASTADAAALATSGGVEALIAMQCMNTCGAVPSELRTAAPTTAAPLASGPQPGVVRCSDGSVAASVGIHGRQAGQQSQLCKSANQVEGVQVLAVEQAMLRELQAVKADVGVQLEACDFTRDEGRRNEMGEVAVETAVVTCIAEGELGGQEGHVRSQPLPQASAMTDDLDRVASLPTGESGWPRGRNAASRLERMLQSVRCLPLVRIANPDGPPGSDGMALPRSIVTTAGASSSFHTATGGWSLASGPEDGATLPSSGRVPSLSHLPEEQPQREQTEEGQDQWQGRERTDLLAVRYERHRVRQGEGQSLGEEQDQDQGYGHGPPCNGQGEQIEHRDLQPRQQRPLLPLPQWTQALGARRVERLLGEQELPGPLVLGSLWKERESRTQSQEEQQRPPSWRAGDVMGWAAGRGSEVTAARKPQMATTACEAAPVVAAVPTRAAVAPSVAPISPAEPGAAEPDGGLSNTVQRHQQQHQQQRHLHLQQQQQQQQEGQQTELLGLEPSLPSAEAQGQRAPAIDQMRLLTHGSQATLSFAEPWQSQLPPKDGGIGVPKARSSFPLVLKIRTAAAAMTAMCSQHTSFLASRVPQPQPGPKVRPEEQMLPLSLLGFSQRQALPPIQSDEDSVPLQPLPPNSSNTQDVPIPGGADPAPAPAAADNANGNAHSAAPAPGPAPLWVLETGAAAGVRPQTDIARGALLACSMSAGSGSATVGTATVAAGASISLSISTCASATASMISSTMSTGMGFPGAGGGGVLGSGAAYTTSSLRPTSTSATATPSASGGANGGAAASSSGSGGTSGSGGFSGIRGMLSDEQTWGNPLLKVVVGESPLMEDVDLCISPDDLQLTALIGKGASGEIYHALWRGQEVAVKKLLDGYPPHQQPQEMRTLLQEMAILARARHPNIVRCYGGCLQPPQVFLVEELLVCSLHDFIYHPHGDHSLLKLLGLARDVAMGLAYLHPTILHRDLKPSNILIDMNGRAKIADFGLARYKLRTHLSTHSLEAGTTPYLPPEVFDQRVKHLTDRSDVYSLGMIMWELFTRQPPWHNMRDVAIAYNVHVNKARPPMPSKDKCPPRLARLIQACWAHRPRDRPSAAEVVKELTLTITQLEMQ</sequence>
<feature type="compositionally biased region" description="Low complexity" evidence="7">
    <location>
        <begin position="1534"/>
        <end position="1545"/>
    </location>
</feature>
<keyword evidence="1" id="KW-0723">Serine/threonine-protein kinase</keyword>
<dbReference type="Proteomes" id="UP000722791">
    <property type="component" value="Unassembled WGS sequence"/>
</dbReference>
<feature type="region of interest" description="Disordered" evidence="7">
    <location>
        <begin position="1529"/>
        <end position="1551"/>
    </location>
</feature>
<dbReference type="InterPro" id="IPR011009">
    <property type="entry name" value="Kinase-like_dom_sf"/>
</dbReference>
<evidence type="ECO:0000259" key="9">
    <source>
        <dbReference type="PROSITE" id="PS50011"/>
    </source>
</evidence>
<feature type="region of interest" description="Disordered" evidence="7">
    <location>
        <begin position="1388"/>
        <end position="1434"/>
    </location>
</feature>
<keyword evidence="12" id="KW-1185">Reference proteome</keyword>
<dbReference type="PROSITE" id="PS00108">
    <property type="entry name" value="PROTEIN_KINASE_ST"/>
    <property type="match status" value="1"/>
</dbReference>
<feature type="region of interest" description="Disordered" evidence="7">
    <location>
        <begin position="1448"/>
        <end position="1479"/>
    </location>
</feature>
<evidence type="ECO:0000313" key="12">
    <source>
        <dbReference type="Proteomes" id="UP000747110"/>
    </source>
</evidence>
<feature type="binding site" evidence="6">
    <location>
        <position position="2018"/>
    </location>
    <ligand>
        <name>ATP</name>
        <dbReference type="ChEBI" id="CHEBI:30616"/>
    </ligand>
</feature>
<accession>A0A8J4FSG3</accession>
<dbReference type="Gene3D" id="3.30.200.20">
    <property type="entry name" value="Phosphorylase Kinase, domain 1"/>
    <property type="match status" value="1"/>
</dbReference>
<dbReference type="InterPro" id="IPR001245">
    <property type="entry name" value="Ser-Thr/Tyr_kinase_cat_dom"/>
</dbReference>
<dbReference type="EMBL" id="BNCP01000032">
    <property type="protein sequence ID" value="GIL85195.1"/>
    <property type="molecule type" value="Genomic_DNA"/>
</dbReference>
<evidence type="ECO:0000256" key="7">
    <source>
        <dbReference type="SAM" id="MobiDB-lite"/>
    </source>
</evidence>
<dbReference type="Pfam" id="PF07714">
    <property type="entry name" value="PK_Tyr_Ser-Thr"/>
    <property type="match status" value="1"/>
</dbReference>
<feature type="compositionally biased region" description="Low complexity" evidence="7">
    <location>
        <begin position="1913"/>
        <end position="1939"/>
    </location>
</feature>
<feature type="compositionally biased region" description="Low complexity" evidence="7">
    <location>
        <begin position="188"/>
        <end position="206"/>
    </location>
</feature>
<evidence type="ECO:0000256" key="4">
    <source>
        <dbReference type="ARBA" id="ARBA00022777"/>
    </source>
</evidence>